<reference evidence="2" key="1">
    <citation type="submission" date="2020-08" db="EMBL/GenBank/DDBJ databases">
        <title>Multicomponent nature underlies the extraordinary mechanical properties of spider dragline silk.</title>
        <authorList>
            <person name="Kono N."/>
            <person name="Nakamura H."/>
            <person name="Mori M."/>
            <person name="Yoshida Y."/>
            <person name="Ohtoshi R."/>
            <person name="Malay A.D."/>
            <person name="Moran D.A.P."/>
            <person name="Tomita M."/>
            <person name="Numata K."/>
            <person name="Arakawa K."/>
        </authorList>
    </citation>
    <scope>NUCLEOTIDE SEQUENCE</scope>
</reference>
<sequence>MSSLFQDSISAISKRLLAKSYDKKSKSKDKGGSQERIANSYCGNLIENFDYDKTIYKAVEVTSGHKLFYQIVENDKIGIKIVQEMNRQQLPGEVTFLLIF</sequence>
<dbReference type="GO" id="GO:0005524">
    <property type="term" value="F:ATP binding"/>
    <property type="evidence" value="ECO:0007669"/>
    <property type="project" value="InterPro"/>
</dbReference>
<dbReference type="SUPFAM" id="SSF75553">
    <property type="entry name" value="Smc hinge domain"/>
    <property type="match status" value="1"/>
</dbReference>
<gene>
    <name evidence="2" type="primary">smc3_1</name>
    <name evidence="2" type="ORF">NPIL_703111</name>
</gene>
<evidence type="ECO:0000259" key="1">
    <source>
        <dbReference type="Pfam" id="PF06470"/>
    </source>
</evidence>
<dbReference type="GO" id="GO:0051276">
    <property type="term" value="P:chromosome organization"/>
    <property type="evidence" value="ECO:0007669"/>
    <property type="project" value="InterPro"/>
</dbReference>
<proteinExistence type="predicted"/>
<dbReference type="Gene3D" id="1.20.1060.20">
    <property type="match status" value="1"/>
</dbReference>
<dbReference type="GO" id="GO:0005694">
    <property type="term" value="C:chromosome"/>
    <property type="evidence" value="ECO:0007669"/>
    <property type="project" value="InterPro"/>
</dbReference>
<dbReference type="EMBL" id="BMAW01023055">
    <property type="protein sequence ID" value="GFT80968.1"/>
    <property type="molecule type" value="Genomic_DNA"/>
</dbReference>
<dbReference type="Pfam" id="PF06470">
    <property type="entry name" value="SMC_hinge"/>
    <property type="match status" value="1"/>
</dbReference>
<evidence type="ECO:0000313" key="3">
    <source>
        <dbReference type="Proteomes" id="UP000887013"/>
    </source>
</evidence>
<dbReference type="OrthoDB" id="431497at2759"/>
<comment type="caution">
    <text evidence="2">The sequence shown here is derived from an EMBL/GenBank/DDBJ whole genome shotgun (WGS) entry which is preliminary data.</text>
</comment>
<name>A0A8X6PNV7_NEPPI</name>
<dbReference type="InterPro" id="IPR010935">
    <property type="entry name" value="SMC_hinge"/>
</dbReference>
<accession>A0A8X6PNV7</accession>
<evidence type="ECO:0000313" key="2">
    <source>
        <dbReference type="EMBL" id="GFT80968.1"/>
    </source>
</evidence>
<dbReference type="Proteomes" id="UP000887013">
    <property type="component" value="Unassembled WGS sequence"/>
</dbReference>
<dbReference type="AlphaFoldDB" id="A0A8X6PNV7"/>
<protein>
    <submittedName>
        <fullName evidence="2">Structural maintenance of chromosomes protein 3</fullName>
    </submittedName>
</protein>
<keyword evidence="3" id="KW-1185">Reference proteome</keyword>
<dbReference type="PANTHER" id="PTHR43977">
    <property type="entry name" value="STRUCTURAL MAINTENANCE OF CHROMOSOMES PROTEIN 3"/>
    <property type="match status" value="1"/>
</dbReference>
<dbReference type="InterPro" id="IPR036277">
    <property type="entry name" value="SMC_hinge_sf"/>
</dbReference>
<organism evidence="2 3">
    <name type="scientific">Nephila pilipes</name>
    <name type="common">Giant wood spider</name>
    <name type="synonym">Nephila maculata</name>
    <dbReference type="NCBI Taxonomy" id="299642"/>
    <lineage>
        <taxon>Eukaryota</taxon>
        <taxon>Metazoa</taxon>
        <taxon>Ecdysozoa</taxon>
        <taxon>Arthropoda</taxon>
        <taxon>Chelicerata</taxon>
        <taxon>Arachnida</taxon>
        <taxon>Araneae</taxon>
        <taxon>Araneomorphae</taxon>
        <taxon>Entelegynae</taxon>
        <taxon>Araneoidea</taxon>
        <taxon>Nephilidae</taxon>
        <taxon>Nephila</taxon>
    </lineage>
</organism>
<feature type="domain" description="SMC hinge" evidence="1">
    <location>
        <begin position="41"/>
        <end position="98"/>
    </location>
</feature>